<name>A0A2M9G682_9PROT</name>
<comment type="caution">
    <text evidence="1">The sequence shown here is derived from an EMBL/GenBank/DDBJ whole genome shotgun (WGS) entry which is preliminary data.</text>
</comment>
<dbReference type="AlphaFoldDB" id="A0A2M9G682"/>
<sequence length="121" mass="12775">MLEDDIPDAARILAARRRPGDGESGHELAALRTGPVLQCGHCLPEGALEVRAAGLEPAFEPLLHGRVAGGEAGYAVMETAVGGRRGDHPNLWGDGQTAPRIADVLENVALTPTVFRKLNSY</sequence>
<proteinExistence type="predicted"/>
<protein>
    <submittedName>
        <fullName evidence="1">Uncharacterized protein</fullName>
    </submittedName>
</protein>
<dbReference type="EMBL" id="PHIG01000007">
    <property type="protein sequence ID" value="PJK31214.1"/>
    <property type="molecule type" value="Genomic_DNA"/>
</dbReference>
<evidence type="ECO:0000313" key="1">
    <source>
        <dbReference type="EMBL" id="PJK31214.1"/>
    </source>
</evidence>
<dbReference type="Proteomes" id="UP000229498">
    <property type="component" value="Unassembled WGS sequence"/>
</dbReference>
<keyword evidence="2" id="KW-1185">Reference proteome</keyword>
<evidence type="ECO:0000313" key="2">
    <source>
        <dbReference type="Proteomes" id="UP000229498"/>
    </source>
</evidence>
<accession>A0A2M9G682</accession>
<gene>
    <name evidence="1" type="ORF">CVT23_03005</name>
</gene>
<reference evidence="1 2" key="1">
    <citation type="submission" date="2017-11" db="EMBL/GenBank/DDBJ databases">
        <title>Draft genome sequence of Rhizobiales bacterium SY3-13.</title>
        <authorList>
            <person name="Sun C."/>
        </authorList>
    </citation>
    <scope>NUCLEOTIDE SEQUENCE [LARGE SCALE GENOMIC DNA]</scope>
    <source>
        <strain evidence="1 2">SY3-13</strain>
    </source>
</reference>
<organism evidence="1 2">
    <name type="scientific">Minwuia thermotolerans</name>
    <dbReference type="NCBI Taxonomy" id="2056226"/>
    <lineage>
        <taxon>Bacteria</taxon>
        <taxon>Pseudomonadati</taxon>
        <taxon>Pseudomonadota</taxon>
        <taxon>Alphaproteobacteria</taxon>
        <taxon>Minwuiales</taxon>
        <taxon>Minwuiaceae</taxon>
        <taxon>Minwuia</taxon>
    </lineage>
</organism>